<feature type="signal peptide" evidence="1">
    <location>
        <begin position="1"/>
        <end position="15"/>
    </location>
</feature>
<feature type="chain" id="PRO_5042127881" description="PsbP C-terminal domain-containing protein" evidence="1">
    <location>
        <begin position="16"/>
        <end position="304"/>
    </location>
</feature>
<proteinExistence type="predicted"/>
<dbReference type="GO" id="GO:0019898">
    <property type="term" value="C:extrinsic component of membrane"/>
    <property type="evidence" value="ECO:0007669"/>
    <property type="project" value="InterPro"/>
</dbReference>
<dbReference type="GO" id="GO:0005509">
    <property type="term" value="F:calcium ion binding"/>
    <property type="evidence" value="ECO:0007669"/>
    <property type="project" value="InterPro"/>
</dbReference>
<sequence>MILVLIFAGLACGWAPRSFVGRYGTRRTNSEKDADEQPVVDVSEEVEAPREDFRTYLFGAPGELERDLRLLGTSRERVLTYWAAGAGIGLAGDLLGVTSGLLTSSPEGVKRAARRARIDAYYPIDGRKRYIDDEYGFEFLYPKTWLGDQAVYLSRASERSGAPEALVARQRRGVAAVAAFGPPRGTFEENVSVFRSSTEPGFSLRGTLGEPADAATRLLDAAIAPPSSGKVAALIDAFETPESTYVFEYTLQLPKSTKVLHNLAVVAQRGGTELLTMTVLCRASDWPDREPLFRDMARSFRLTR</sequence>
<dbReference type="InterPro" id="IPR002683">
    <property type="entry name" value="PsbP_C"/>
</dbReference>
<dbReference type="GO" id="GO:0009523">
    <property type="term" value="C:photosystem II"/>
    <property type="evidence" value="ECO:0007669"/>
    <property type="project" value="InterPro"/>
</dbReference>
<dbReference type="SUPFAM" id="SSF55724">
    <property type="entry name" value="Mog1p/PsbP-like"/>
    <property type="match status" value="1"/>
</dbReference>
<evidence type="ECO:0000313" key="3">
    <source>
        <dbReference type="EMBL" id="KAJ8601779.1"/>
    </source>
</evidence>
<dbReference type="PANTHER" id="PTHR31407:SF16">
    <property type="entry name" value="PSBP DOMAIN-CONTAINING PROTEIN 7, CHLOROPLASTIC"/>
    <property type="match status" value="1"/>
</dbReference>
<accession>A0AAD7UC99</accession>
<gene>
    <name evidence="3" type="ORF">CTAYLR_006836</name>
</gene>
<dbReference type="Gene3D" id="3.40.1000.10">
    <property type="entry name" value="Mog1/PsbP, alpha/beta/alpha sandwich"/>
    <property type="match status" value="1"/>
</dbReference>
<dbReference type="PANTHER" id="PTHR31407">
    <property type="match status" value="1"/>
</dbReference>
<reference evidence="3" key="1">
    <citation type="submission" date="2023-01" db="EMBL/GenBank/DDBJ databases">
        <title>Metagenome sequencing of chrysophaentin producing Chrysophaeum taylorii.</title>
        <authorList>
            <person name="Davison J."/>
            <person name="Bewley C."/>
        </authorList>
    </citation>
    <scope>NUCLEOTIDE SEQUENCE</scope>
    <source>
        <strain evidence="3">NIES-1699</strain>
    </source>
</reference>
<dbReference type="AlphaFoldDB" id="A0AAD7UC99"/>
<keyword evidence="4" id="KW-1185">Reference proteome</keyword>
<feature type="domain" description="PsbP C-terminal" evidence="2">
    <location>
        <begin position="127"/>
        <end position="301"/>
    </location>
</feature>
<evidence type="ECO:0000259" key="2">
    <source>
        <dbReference type="Pfam" id="PF01789"/>
    </source>
</evidence>
<keyword evidence="1" id="KW-0732">Signal</keyword>
<evidence type="ECO:0000313" key="4">
    <source>
        <dbReference type="Proteomes" id="UP001230188"/>
    </source>
</evidence>
<dbReference type="Proteomes" id="UP001230188">
    <property type="component" value="Unassembled WGS sequence"/>
</dbReference>
<dbReference type="GO" id="GO:0015979">
    <property type="term" value="P:photosynthesis"/>
    <property type="evidence" value="ECO:0007669"/>
    <property type="project" value="InterPro"/>
</dbReference>
<protein>
    <recommendedName>
        <fullName evidence="2">PsbP C-terminal domain-containing protein</fullName>
    </recommendedName>
</protein>
<name>A0AAD7UC99_9STRA</name>
<dbReference type="Pfam" id="PF01789">
    <property type="entry name" value="PsbP"/>
    <property type="match status" value="1"/>
</dbReference>
<comment type="caution">
    <text evidence="3">The sequence shown here is derived from an EMBL/GenBank/DDBJ whole genome shotgun (WGS) entry which is preliminary data.</text>
</comment>
<dbReference type="EMBL" id="JAQMWT010000404">
    <property type="protein sequence ID" value="KAJ8601779.1"/>
    <property type="molecule type" value="Genomic_DNA"/>
</dbReference>
<organism evidence="3 4">
    <name type="scientific">Chrysophaeum taylorii</name>
    <dbReference type="NCBI Taxonomy" id="2483200"/>
    <lineage>
        <taxon>Eukaryota</taxon>
        <taxon>Sar</taxon>
        <taxon>Stramenopiles</taxon>
        <taxon>Ochrophyta</taxon>
        <taxon>Pelagophyceae</taxon>
        <taxon>Pelagomonadales</taxon>
        <taxon>Pelagomonadaceae</taxon>
        <taxon>Chrysophaeum</taxon>
    </lineage>
</organism>
<dbReference type="InterPro" id="IPR016123">
    <property type="entry name" value="Mog1/PsbP_a/b/a-sand"/>
</dbReference>
<evidence type="ECO:0000256" key="1">
    <source>
        <dbReference type="SAM" id="SignalP"/>
    </source>
</evidence>